<organism evidence="1 2">
    <name type="scientific">Sphingobium yanoikuyae</name>
    <name type="common">Sphingomonas yanoikuyae</name>
    <dbReference type="NCBI Taxonomy" id="13690"/>
    <lineage>
        <taxon>Bacteria</taxon>
        <taxon>Pseudomonadati</taxon>
        <taxon>Pseudomonadota</taxon>
        <taxon>Alphaproteobacteria</taxon>
        <taxon>Sphingomonadales</taxon>
        <taxon>Sphingomonadaceae</taxon>
        <taxon>Sphingobium</taxon>
    </lineage>
</organism>
<dbReference type="Proteomes" id="UP000464086">
    <property type="component" value="Chromosome"/>
</dbReference>
<evidence type="ECO:0000313" key="1">
    <source>
        <dbReference type="EMBL" id="QHD67434.1"/>
    </source>
</evidence>
<gene>
    <name evidence="1" type="ORF">GS397_10465</name>
</gene>
<dbReference type="RefSeq" id="WP_125987701.1">
    <property type="nucleotide sequence ID" value="NZ_CP047218.1"/>
</dbReference>
<accession>A0A6P1GGR9</accession>
<protein>
    <submittedName>
        <fullName evidence="1">Uncharacterized protein</fullName>
    </submittedName>
</protein>
<dbReference type="AlphaFoldDB" id="A0A6P1GGR9"/>
<dbReference type="EMBL" id="CP047218">
    <property type="protein sequence ID" value="QHD67434.1"/>
    <property type="molecule type" value="Genomic_DNA"/>
</dbReference>
<name>A0A6P1GGR9_SPHYA</name>
<sequence length="190" mass="20926">MATYAYGTDATKALKGALELAPWNKSIRGWVDWDYNDRGWCHYSFTPGRNALRESAAKIGCVVQRSGANMHIYSAADLESAKEQISKHILADPVGAGMTIFIHNPSRQLVRRVLEMPPSEAGISIGRNDTIATACFATIPAWLNDGQRKSIKVKMAHRGRNYRCHILDACFDYVTVKEAEAATADMAHAA</sequence>
<reference evidence="1 2" key="1">
    <citation type="submission" date="2019-12" db="EMBL/GenBank/DDBJ databases">
        <title>Functional and genomic insights into the Sphingobium yanoikuyae YC-JY1, a bacterium efficiently degrading bisphenol A.</title>
        <authorList>
            <person name="Jia Y."/>
            <person name="Li X."/>
            <person name="Wang J."/>
            <person name="Eltoukhy A."/>
            <person name="Lamraoui I."/>
            <person name="Yan Y."/>
        </authorList>
    </citation>
    <scope>NUCLEOTIDE SEQUENCE [LARGE SCALE GENOMIC DNA]</scope>
    <source>
        <strain evidence="1 2">YC-JY1</strain>
    </source>
</reference>
<proteinExistence type="predicted"/>
<evidence type="ECO:0000313" key="2">
    <source>
        <dbReference type="Proteomes" id="UP000464086"/>
    </source>
</evidence>